<dbReference type="Pfam" id="PF07730">
    <property type="entry name" value="HisKA_3"/>
    <property type="match status" value="1"/>
</dbReference>
<accession>A0AAW6T7N1</accession>
<dbReference type="GO" id="GO:0000155">
    <property type="term" value="F:phosphorelay sensor kinase activity"/>
    <property type="evidence" value="ECO:0007669"/>
    <property type="project" value="InterPro"/>
</dbReference>
<dbReference type="InterPro" id="IPR011712">
    <property type="entry name" value="Sig_transdc_His_kin_sub3_dim/P"/>
</dbReference>
<evidence type="ECO:0000256" key="3">
    <source>
        <dbReference type="ARBA" id="ARBA00023012"/>
    </source>
</evidence>
<dbReference type="GO" id="GO:0016020">
    <property type="term" value="C:membrane"/>
    <property type="evidence" value="ECO:0007669"/>
    <property type="project" value="InterPro"/>
</dbReference>
<dbReference type="Gene3D" id="1.20.5.1930">
    <property type="match status" value="1"/>
</dbReference>
<dbReference type="RefSeq" id="WP_281487435.1">
    <property type="nucleotide sequence ID" value="NZ_JASATX010000001.1"/>
</dbReference>
<dbReference type="Proteomes" id="UP001321506">
    <property type="component" value="Unassembled WGS sequence"/>
</dbReference>
<comment type="caution">
    <text evidence="7">The sequence shown here is derived from an EMBL/GenBank/DDBJ whole genome shotgun (WGS) entry which is preliminary data.</text>
</comment>
<feature type="domain" description="Histidine kinase/HSP90-like ATPase" evidence="5">
    <location>
        <begin position="152"/>
        <end position="232"/>
    </location>
</feature>
<feature type="domain" description="Signal transduction histidine kinase subgroup 3 dimerisation and phosphoacceptor" evidence="6">
    <location>
        <begin position="41"/>
        <end position="102"/>
    </location>
</feature>
<dbReference type="PANTHER" id="PTHR24421:SF56">
    <property type="entry name" value="OXYGEN SENSOR HISTIDINE KINASE RESPONSE REGULATOR DOST"/>
    <property type="match status" value="1"/>
</dbReference>
<evidence type="ECO:0000256" key="4">
    <source>
        <dbReference type="SAM" id="MobiDB-lite"/>
    </source>
</evidence>
<keyword evidence="2 7" id="KW-0418">Kinase</keyword>
<keyword evidence="8" id="KW-1185">Reference proteome</keyword>
<dbReference type="InterPro" id="IPR036890">
    <property type="entry name" value="HATPase_C_sf"/>
</dbReference>
<evidence type="ECO:0000313" key="8">
    <source>
        <dbReference type="Proteomes" id="UP001321506"/>
    </source>
</evidence>
<dbReference type="GO" id="GO:0046983">
    <property type="term" value="F:protein dimerization activity"/>
    <property type="evidence" value="ECO:0007669"/>
    <property type="project" value="InterPro"/>
</dbReference>
<evidence type="ECO:0000313" key="7">
    <source>
        <dbReference type="EMBL" id="MDI2097647.1"/>
    </source>
</evidence>
<dbReference type="SUPFAM" id="SSF55874">
    <property type="entry name" value="ATPase domain of HSP90 chaperone/DNA topoisomerase II/histidine kinase"/>
    <property type="match status" value="1"/>
</dbReference>
<dbReference type="InterPro" id="IPR050482">
    <property type="entry name" value="Sensor_HK_TwoCompSys"/>
</dbReference>
<evidence type="ECO:0000259" key="6">
    <source>
        <dbReference type="Pfam" id="PF07730"/>
    </source>
</evidence>
<dbReference type="InterPro" id="IPR003594">
    <property type="entry name" value="HATPase_dom"/>
</dbReference>
<evidence type="ECO:0000256" key="1">
    <source>
        <dbReference type="ARBA" id="ARBA00022679"/>
    </source>
</evidence>
<feature type="compositionally biased region" description="Basic and acidic residues" evidence="4">
    <location>
        <begin position="12"/>
        <end position="35"/>
    </location>
</feature>
<dbReference type="Gene3D" id="3.30.565.10">
    <property type="entry name" value="Histidine kinase-like ATPase, C-terminal domain"/>
    <property type="match status" value="1"/>
</dbReference>
<keyword evidence="1" id="KW-0808">Transferase</keyword>
<dbReference type="EMBL" id="JASATX010000001">
    <property type="protein sequence ID" value="MDI2097647.1"/>
    <property type="molecule type" value="Genomic_DNA"/>
</dbReference>
<reference evidence="7 8" key="1">
    <citation type="submission" date="2023-04" db="EMBL/GenBank/DDBJ databases">
        <title>Klugiella caeni sp. nov. isolated from the sludge of biochemical tank.</title>
        <authorList>
            <person name="Geng K."/>
        </authorList>
    </citation>
    <scope>NUCLEOTIDE SEQUENCE [LARGE SCALE GENOMIC DNA]</scope>
    <source>
        <strain evidence="7 8">YN-L-19</strain>
    </source>
</reference>
<protein>
    <submittedName>
        <fullName evidence="7">Histidine kinase</fullName>
    </submittedName>
</protein>
<dbReference type="Pfam" id="PF02518">
    <property type="entry name" value="HATPase_c"/>
    <property type="match status" value="1"/>
</dbReference>
<organism evidence="7 8">
    <name type="scientific">Ruicaihuangia caeni</name>
    <dbReference type="NCBI Taxonomy" id="3042517"/>
    <lineage>
        <taxon>Bacteria</taxon>
        <taxon>Bacillati</taxon>
        <taxon>Actinomycetota</taxon>
        <taxon>Actinomycetes</taxon>
        <taxon>Micrococcales</taxon>
        <taxon>Microbacteriaceae</taxon>
        <taxon>Ruicaihuangia</taxon>
    </lineage>
</organism>
<dbReference type="CDD" id="cd16917">
    <property type="entry name" value="HATPase_UhpB-NarQ-NarX-like"/>
    <property type="match status" value="1"/>
</dbReference>
<keyword evidence="3" id="KW-0902">Two-component regulatory system</keyword>
<proteinExistence type="predicted"/>
<gene>
    <name evidence="7" type="ORF">QF206_01520</name>
</gene>
<name>A0AAW6T7N1_9MICO</name>
<sequence>MTEQNEDVSVPDSRDSGFGRVPDRLSHERTDERERSIRLEERSRIAVELHDRVIQPLLGAGLRTQAMADHADDRGVRDQLTELTALLESAIREIRQAVFALPNDAAGWERGRPLRTRVSGLIDEMTELLPSAPSITFSGPLDVSLSDDLADDFLAVLREALTNIARHAHASEVLISVTVDAERAALLVLDDGIGIGKPERRGGLASMEHRAARWHGALSFGPRPGGGTMLEWSARLPGAVATGAGP</sequence>
<dbReference type="AlphaFoldDB" id="A0AAW6T7N1"/>
<dbReference type="PANTHER" id="PTHR24421">
    <property type="entry name" value="NITRATE/NITRITE SENSOR PROTEIN NARX-RELATED"/>
    <property type="match status" value="1"/>
</dbReference>
<feature type="region of interest" description="Disordered" evidence="4">
    <location>
        <begin position="1"/>
        <end position="35"/>
    </location>
</feature>
<evidence type="ECO:0000256" key="2">
    <source>
        <dbReference type="ARBA" id="ARBA00022777"/>
    </source>
</evidence>
<evidence type="ECO:0000259" key="5">
    <source>
        <dbReference type="Pfam" id="PF02518"/>
    </source>
</evidence>